<proteinExistence type="predicted"/>
<reference evidence="1" key="1">
    <citation type="submission" date="2022-11" db="EMBL/GenBank/DDBJ databases">
        <title>Genome Sequence of Boeremia exigua.</title>
        <authorList>
            <person name="Buettner E."/>
        </authorList>
    </citation>
    <scope>NUCLEOTIDE SEQUENCE</scope>
    <source>
        <strain evidence="1">CU02</strain>
    </source>
</reference>
<protein>
    <submittedName>
        <fullName evidence="1">Uncharacterized protein</fullName>
    </submittedName>
</protein>
<evidence type="ECO:0000313" key="1">
    <source>
        <dbReference type="EMBL" id="KAJ8110320.1"/>
    </source>
</evidence>
<dbReference type="Proteomes" id="UP001153331">
    <property type="component" value="Unassembled WGS sequence"/>
</dbReference>
<sequence>MRLVRQLRHIKYLLGNRLVDPPRTVRVKQAVAHILMWRGLGASRVLPRENRAGRLQSRQRHQAIKPYSRRVRECQGRTRSWPGCGRVPSGSGEDGEGASRVQAAAASEGATVSGGGLLTRADAARLQAVCRPFAPDFDAVDCARTAPAQETCSWPVRGDARHCRHHGRAECGVAAVGGPPGSLSLVMGGDQAQPHSKLRCAHAGRSCVSSTAQRDGDAAAAARGRSWPQGRRAGNSVRATCKIIASSKQPSRSQ</sequence>
<accession>A0ACC2I4V0</accession>
<dbReference type="EMBL" id="JAPHNI010000512">
    <property type="protein sequence ID" value="KAJ8110320.1"/>
    <property type="molecule type" value="Genomic_DNA"/>
</dbReference>
<name>A0ACC2I4V0_9PLEO</name>
<comment type="caution">
    <text evidence="1">The sequence shown here is derived from an EMBL/GenBank/DDBJ whole genome shotgun (WGS) entry which is preliminary data.</text>
</comment>
<organism evidence="1 2">
    <name type="scientific">Boeremia exigua</name>
    <dbReference type="NCBI Taxonomy" id="749465"/>
    <lineage>
        <taxon>Eukaryota</taxon>
        <taxon>Fungi</taxon>
        <taxon>Dikarya</taxon>
        <taxon>Ascomycota</taxon>
        <taxon>Pezizomycotina</taxon>
        <taxon>Dothideomycetes</taxon>
        <taxon>Pleosporomycetidae</taxon>
        <taxon>Pleosporales</taxon>
        <taxon>Pleosporineae</taxon>
        <taxon>Didymellaceae</taxon>
        <taxon>Boeremia</taxon>
    </lineage>
</organism>
<gene>
    <name evidence="1" type="ORF">OPT61_g6813</name>
</gene>
<keyword evidence="2" id="KW-1185">Reference proteome</keyword>
<evidence type="ECO:0000313" key="2">
    <source>
        <dbReference type="Proteomes" id="UP001153331"/>
    </source>
</evidence>